<dbReference type="SUPFAM" id="SSF50044">
    <property type="entry name" value="SH3-domain"/>
    <property type="match status" value="1"/>
</dbReference>
<dbReference type="SMART" id="SM00326">
    <property type="entry name" value="SH3"/>
    <property type="match status" value="1"/>
</dbReference>
<dbReference type="EMBL" id="SGPM01000111">
    <property type="protein sequence ID" value="THH29706.1"/>
    <property type="molecule type" value="Genomic_DNA"/>
</dbReference>
<name>A0A4S4MTV6_9APHY</name>
<feature type="domain" description="SH3" evidence="5">
    <location>
        <begin position="449"/>
        <end position="508"/>
    </location>
</feature>
<reference evidence="6 7" key="1">
    <citation type="submission" date="2019-02" db="EMBL/GenBank/DDBJ databases">
        <title>Genome sequencing of the rare red list fungi Antrodiella citrinella (Flaviporus citrinellus).</title>
        <authorList>
            <person name="Buettner E."/>
            <person name="Kellner H."/>
        </authorList>
    </citation>
    <scope>NUCLEOTIDE SEQUENCE [LARGE SCALE GENOMIC DNA]</scope>
    <source>
        <strain evidence="6 7">DSM 108506</strain>
    </source>
</reference>
<evidence type="ECO:0000256" key="3">
    <source>
        <dbReference type="PROSITE-ProRule" id="PRU00192"/>
    </source>
</evidence>
<accession>A0A4S4MTV6</accession>
<dbReference type="InterPro" id="IPR007461">
    <property type="entry name" value="Ysc84_actin-binding"/>
</dbReference>
<dbReference type="PANTHER" id="PTHR15629">
    <property type="entry name" value="SH3YL1 PROTEIN"/>
    <property type="match status" value="1"/>
</dbReference>
<evidence type="ECO:0000256" key="4">
    <source>
        <dbReference type="SAM" id="MobiDB-lite"/>
    </source>
</evidence>
<dbReference type="CDD" id="cd11525">
    <property type="entry name" value="SYLF_SH3YL1_like"/>
    <property type="match status" value="1"/>
</dbReference>
<evidence type="ECO:0000256" key="1">
    <source>
        <dbReference type="ARBA" id="ARBA00007761"/>
    </source>
</evidence>
<dbReference type="GO" id="GO:0035091">
    <property type="term" value="F:phosphatidylinositol binding"/>
    <property type="evidence" value="ECO:0007669"/>
    <property type="project" value="TreeGrafter"/>
</dbReference>
<gene>
    <name evidence="6" type="ORF">EUX98_g4485</name>
</gene>
<evidence type="ECO:0000256" key="2">
    <source>
        <dbReference type="ARBA" id="ARBA00022443"/>
    </source>
</evidence>
<feature type="region of interest" description="Disordered" evidence="4">
    <location>
        <begin position="396"/>
        <end position="446"/>
    </location>
</feature>
<keyword evidence="2 3" id="KW-0728">SH3 domain</keyword>
<dbReference type="PROSITE" id="PS50002">
    <property type="entry name" value="SH3"/>
    <property type="match status" value="1"/>
</dbReference>
<dbReference type="OrthoDB" id="443981at2759"/>
<sequence>MKLNTPLPQPLPKECQKASKIFRSFVDGANNGLDGIIPRSVLEGARGFAIFTVFKAGFLFSARAGSGVVIARLDDGTWSAPSAIGTAGVGFGGQAGAEMTDFLVVLNSRAAVRSFMSAGSITLGGNLSIAVGPLGRNGEATGSLNTGGKLAAMYSYSKTRGLFGGISLEGSVIMERQDANAIAYRSDVTARMLLSGSVDIPEWAGTLTQTLEDCTGAPAGRRWVQELEAHHTGQPARSGSYMFSGSSSPGLRNGSATLKKKERPGYFSRTSSNSGFDFRDRSPDSLSPGVDDDFDGRPALTSKHSSASAKKASSTVPNFPTQFHSDYVPDSELRKHPKLVSSPTEDDDDYVDGSPFNSAPASAYSHTGRSSVTRDASHRRSVSAYTPKIYPAYTVSRDRSSSLRSDGPDVGDDYIEDLDGRPPVTTGQKSKQPVFVPNPELSKPLKPSDGVARAIALFDFNAVQDGDLSFTKGQVITVKYMNSNTDTWWLGRVDGREGIFPANFVEVV</sequence>
<dbReference type="Gene3D" id="2.30.30.40">
    <property type="entry name" value="SH3 Domains"/>
    <property type="match status" value="1"/>
</dbReference>
<dbReference type="InterPro" id="IPR033643">
    <property type="entry name" value="SYLF_SH3YL1-like"/>
</dbReference>
<protein>
    <recommendedName>
        <fullName evidence="5">SH3 domain-containing protein</fullName>
    </recommendedName>
</protein>
<dbReference type="PANTHER" id="PTHR15629:SF2">
    <property type="entry name" value="SH3 DOMAIN-CONTAINING YSC84-LIKE PROTEIN 1"/>
    <property type="match status" value="1"/>
</dbReference>
<dbReference type="Proteomes" id="UP000308730">
    <property type="component" value="Unassembled WGS sequence"/>
</dbReference>
<dbReference type="Pfam" id="PF04366">
    <property type="entry name" value="Ysc84"/>
    <property type="match status" value="1"/>
</dbReference>
<dbReference type="GO" id="GO:0051017">
    <property type="term" value="P:actin filament bundle assembly"/>
    <property type="evidence" value="ECO:0007669"/>
    <property type="project" value="TreeGrafter"/>
</dbReference>
<dbReference type="GO" id="GO:0051666">
    <property type="term" value="P:actin cortical patch localization"/>
    <property type="evidence" value="ECO:0007669"/>
    <property type="project" value="TreeGrafter"/>
</dbReference>
<feature type="compositionally biased region" description="Low complexity" evidence="4">
    <location>
        <begin position="238"/>
        <end position="250"/>
    </location>
</feature>
<evidence type="ECO:0000313" key="6">
    <source>
        <dbReference type="EMBL" id="THH29706.1"/>
    </source>
</evidence>
<dbReference type="InterPro" id="IPR001452">
    <property type="entry name" value="SH3_domain"/>
</dbReference>
<dbReference type="InterPro" id="IPR051702">
    <property type="entry name" value="SH3_domain_YSC84-like"/>
</dbReference>
<proteinExistence type="inferred from homology"/>
<keyword evidence="7" id="KW-1185">Reference proteome</keyword>
<feature type="compositionally biased region" description="Polar residues" evidence="4">
    <location>
        <begin position="315"/>
        <end position="324"/>
    </location>
</feature>
<evidence type="ECO:0000259" key="5">
    <source>
        <dbReference type="PROSITE" id="PS50002"/>
    </source>
</evidence>
<organism evidence="6 7">
    <name type="scientific">Antrodiella citrinella</name>
    <dbReference type="NCBI Taxonomy" id="2447956"/>
    <lineage>
        <taxon>Eukaryota</taxon>
        <taxon>Fungi</taxon>
        <taxon>Dikarya</taxon>
        <taxon>Basidiomycota</taxon>
        <taxon>Agaricomycotina</taxon>
        <taxon>Agaricomycetes</taxon>
        <taxon>Polyporales</taxon>
        <taxon>Steccherinaceae</taxon>
        <taxon>Antrodiella</taxon>
    </lineage>
</organism>
<feature type="compositionally biased region" description="Low complexity" evidence="4">
    <location>
        <begin position="302"/>
        <end position="314"/>
    </location>
</feature>
<feature type="region of interest" description="Disordered" evidence="4">
    <location>
        <begin position="229"/>
        <end position="383"/>
    </location>
</feature>
<feature type="compositionally biased region" description="Polar residues" evidence="4">
    <location>
        <begin position="355"/>
        <end position="374"/>
    </location>
</feature>
<dbReference type="AlphaFoldDB" id="A0A4S4MTV6"/>
<dbReference type="GO" id="GO:0030479">
    <property type="term" value="C:actin cortical patch"/>
    <property type="evidence" value="ECO:0007669"/>
    <property type="project" value="TreeGrafter"/>
</dbReference>
<dbReference type="GO" id="GO:0051015">
    <property type="term" value="F:actin filament binding"/>
    <property type="evidence" value="ECO:0007669"/>
    <property type="project" value="TreeGrafter"/>
</dbReference>
<dbReference type="Pfam" id="PF00018">
    <property type="entry name" value="SH3_1"/>
    <property type="match status" value="1"/>
</dbReference>
<dbReference type="InterPro" id="IPR036028">
    <property type="entry name" value="SH3-like_dom_sf"/>
</dbReference>
<dbReference type="PRINTS" id="PR00452">
    <property type="entry name" value="SH3DOMAIN"/>
</dbReference>
<comment type="similarity">
    <text evidence="1">Belongs to the SH3YL1 family.</text>
</comment>
<comment type="caution">
    <text evidence="6">The sequence shown here is derived from an EMBL/GenBank/DDBJ whole genome shotgun (WGS) entry which is preliminary data.</text>
</comment>
<evidence type="ECO:0000313" key="7">
    <source>
        <dbReference type="Proteomes" id="UP000308730"/>
    </source>
</evidence>